<evidence type="ECO:0000256" key="7">
    <source>
        <dbReference type="ARBA" id="ARBA00023242"/>
    </source>
</evidence>
<dbReference type="Gene3D" id="4.10.240.10">
    <property type="entry name" value="Zn(2)-C6 fungal-type DNA-binding domain"/>
    <property type="match status" value="1"/>
</dbReference>
<keyword evidence="4" id="KW-0805">Transcription regulation</keyword>
<evidence type="ECO:0000256" key="5">
    <source>
        <dbReference type="ARBA" id="ARBA00023125"/>
    </source>
</evidence>
<keyword evidence="12" id="KW-1185">Reference proteome</keyword>
<keyword evidence="3" id="KW-0862">Zinc</keyword>
<dbReference type="GO" id="GO:0006351">
    <property type="term" value="P:DNA-templated transcription"/>
    <property type="evidence" value="ECO:0007669"/>
    <property type="project" value="InterPro"/>
</dbReference>
<feature type="coiled-coil region" evidence="8">
    <location>
        <begin position="52"/>
        <end position="79"/>
    </location>
</feature>
<feature type="region of interest" description="Disordered" evidence="9">
    <location>
        <begin position="80"/>
        <end position="100"/>
    </location>
</feature>
<reference evidence="11 12" key="1">
    <citation type="submission" date="2018-02" db="EMBL/GenBank/DDBJ databases">
        <title>The genomes of Aspergillus section Nigri reveals drivers in fungal speciation.</title>
        <authorList>
            <consortium name="DOE Joint Genome Institute"/>
            <person name="Vesth T.C."/>
            <person name="Nybo J."/>
            <person name="Theobald S."/>
            <person name="Brandl J."/>
            <person name="Frisvad J.C."/>
            <person name="Nielsen K.F."/>
            <person name="Lyhne E.K."/>
            <person name="Kogle M.E."/>
            <person name="Kuo A."/>
            <person name="Riley R."/>
            <person name="Clum A."/>
            <person name="Nolan M."/>
            <person name="Lipzen A."/>
            <person name="Salamov A."/>
            <person name="Henrissat B."/>
            <person name="Wiebenga A."/>
            <person name="De vries R.P."/>
            <person name="Grigoriev I.V."/>
            <person name="Mortensen U.H."/>
            <person name="Andersen M.R."/>
            <person name="Baker S.E."/>
        </authorList>
    </citation>
    <scope>NUCLEOTIDE SEQUENCE [LARGE SCALE GENOMIC DNA]</scope>
    <source>
        <strain evidence="11 12">CBS 115571</strain>
    </source>
</reference>
<evidence type="ECO:0000313" key="12">
    <source>
        <dbReference type="Proteomes" id="UP000249829"/>
    </source>
</evidence>
<dbReference type="STRING" id="1450538.A0A2V5H021"/>
<dbReference type="SUPFAM" id="SSF57701">
    <property type="entry name" value="Zn2/Cys6 DNA-binding domain"/>
    <property type="match status" value="1"/>
</dbReference>
<evidence type="ECO:0000256" key="1">
    <source>
        <dbReference type="ARBA" id="ARBA00004123"/>
    </source>
</evidence>
<dbReference type="GO" id="GO:0005634">
    <property type="term" value="C:nucleus"/>
    <property type="evidence" value="ECO:0007669"/>
    <property type="project" value="UniProtKB-SubCell"/>
</dbReference>
<dbReference type="InterPro" id="IPR001138">
    <property type="entry name" value="Zn2Cys6_DnaBD"/>
</dbReference>
<keyword evidence="8" id="KW-0175">Coiled coil</keyword>
<keyword evidence="7" id="KW-0539">Nucleus</keyword>
<keyword evidence="6" id="KW-0804">Transcription</keyword>
<dbReference type="PROSITE" id="PS00463">
    <property type="entry name" value="ZN2_CY6_FUNGAL_1"/>
    <property type="match status" value="1"/>
</dbReference>
<dbReference type="SMART" id="SM00066">
    <property type="entry name" value="GAL4"/>
    <property type="match status" value="1"/>
</dbReference>
<dbReference type="CDD" id="cd00067">
    <property type="entry name" value="GAL4"/>
    <property type="match status" value="1"/>
</dbReference>
<evidence type="ECO:0000256" key="9">
    <source>
        <dbReference type="SAM" id="MobiDB-lite"/>
    </source>
</evidence>
<evidence type="ECO:0000256" key="6">
    <source>
        <dbReference type="ARBA" id="ARBA00023163"/>
    </source>
</evidence>
<dbReference type="EMBL" id="KZ825159">
    <property type="protein sequence ID" value="PYI17229.1"/>
    <property type="molecule type" value="Genomic_DNA"/>
</dbReference>
<feature type="domain" description="Zn(2)-C6 fungal-type" evidence="10">
    <location>
        <begin position="15"/>
        <end position="45"/>
    </location>
</feature>
<feature type="region of interest" description="Disordered" evidence="9">
    <location>
        <begin position="112"/>
        <end position="148"/>
    </location>
</feature>
<dbReference type="PANTHER" id="PTHR31313:SF85">
    <property type="entry name" value="ZN(II)2CYS6 TRANSCRIPTION FACTOR (EUROFUNG)"/>
    <property type="match status" value="1"/>
</dbReference>
<dbReference type="SMART" id="SM00906">
    <property type="entry name" value="Fungal_trans"/>
    <property type="match status" value="1"/>
</dbReference>
<dbReference type="CDD" id="cd12148">
    <property type="entry name" value="fungal_TF_MHR"/>
    <property type="match status" value="1"/>
</dbReference>
<dbReference type="PROSITE" id="PS50048">
    <property type="entry name" value="ZN2_CY6_FUNGAL_2"/>
    <property type="match status" value="1"/>
</dbReference>
<dbReference type="PANTHER" id="PTHR31313">
    <property type="entry name" value="TY1 ENHANCER ACTIVATOR"/>
    <property type="match status" value="1"/>
</dbReference>
<protein>
    <submittedName>
        <fullName evidence="11">CHA4 activatory protein</fullName>
    </submittedName>
</protein>
<accession>A0A2V5H021</accession>
<dbReference type="InterPro" id="IPR036864">
    <property type="entry name" value="Zn2-C6_fun-type_DNA-bd_sf"/>
</dbReference>
<feature type="compositionally biased region" description="Polar residues" evidence="9">
    <location>
        <begin position="88"/>
        <end position="100"/>
    </location>
</feature>
<sequence>MDSRSRPSERKYNFACLTCRQRKVKCDGRKPTCKNCARSKSTCYYKNDAAVAMNMAGELHNKEARIRELEGQVRELAAAETGPRVLASQPQQPDQPALDTTTQTTAIGPVALPGPLLSAPSESHTQLAQQKRQEGDTDGRQQNFGATSRFRGLSEHEEVLDGQTEKKEAEVLAMELYHQKWLSSIARFQPSWERAAFENISRYNDVDPDICIGLLEVYWAWQAPLHNCVYRRCFFRDMALGGPYFSNFLLNVMLAHACRHLPEDHPRYVPLERGEIFLRQALQLLVHEMRRSKPQIPTIQGLLILGGRQCAVGNSSEGWLYTGMALRMLTDLGLHIRRSNAALLKEMEPDDLEVRKRLFLSSYAWDKSISLCLGRSPSLKEMPFSPSTLFDLSDDDDLWQPPNLVATDKAYPATKCHSTLTFIHFCKLTKIIDEIYNVLYNGPIGNMEMNIMIDLERKLTSFSLELPTALHIKDPATLQSCVPPHILCLNILYHTVLILLYRPFFVWLWHPNLQNHPLALRAQEVCTEQAICVNELFRAYGRLFNFEYQSYLISYCVYTAATINVRLAQHNNQRLAHMAIDRLAVTLRMLETEVKQTPGMRRSIEIIHSHIGQRWWLKGQLQPPQASSSNNGQERPPMDLLEKESTEDRGEGGEVGGRGPPPSRSQLDIVCPHGSGSPPPAFVSSGTTLDGSAAIGIVPESPSSLNISHGGQQQQRPVFDPDLDLDLAWVDWNMDGAGGGFVPEMAYGTPFSQSFG</sequence>
<feature type="compositionally biased region" description="Polar residues" evidence="9">
    <location>
        <begin position="120"/>
        <end position="130"/>
    </location>
</feature>
<proteinExistence type="predicted"/>
<dbReference type="Pfam" id="PF04082">
    <property type="entry name" value="Fungal_trans"/>
    <property type="match status" value="1"/>
</dbReference>
<dbReference type="GO" id="GO:0003677">
    <property type="term" value="F:DNA binding"/>
    <property type="evidence" value="ECO:0007669"/>
    <property type="project" value="UniProtKB-KW"/>
</dbReference>
<evidence type="ECO:0000256" key="3">
    <source>
        <dbReference type="ARBA" id="ARBA00022833"/>
    </source>
</evidence>
<comment type="subcellular location">
    <subcellularLocation>
        <location evidence="1">Nucleus</location>
    </subcellularLocation>
</comment>
<dbReference type="GO" id="GO:0000981">
    <property type="term" value="F:DNA-binding transcription factor activity, RNA polymerase II-specific"/>
    <property type="evidence" value="ECO:0007669"/>
    <property type="project" value="InterPro"/>
</dbReference>
<name>A0A2V5H021_ASPV1</name>
<gene>
    <name evidence="11" type="ORF">BO99DRAFT_475192</name>
</gene>
<dbReference type="OMA" id="CKNCARS"/>
<evidence type="ECO:0000259" key="10">
    <source>
        <dbReference type="PROSITE" id="PS50048"/>
    </source>
</evidence>
<keyword evidence="2" id="KW-0479">Metal-binding</keyword>
<dbReference type="AlphaFoldDB" id="A0A2V5H021"/>
<feature type="region of interest" description="Disordered" evidence="9">
    <location>
        <begin position="644"/>
        <end position="685"/>
    </location>
</feature>
<evidence type="ECO:0000256" key="8">
    <source>
        <dbReference type="SAM" id="Coils"/>
    </source>
</evidence>
<organism evidence="11 12">
    <name type="scientific">Aspergillus violaceofuscus (strain CBS 115571)</name>
    <dbReference type="NCBI Taxonomy" id="1450538"/>
    <lineage>
        <taxon>Eukaryota</taxon>
        <taxon>Fungi</taxon>
        <taxon>Dikarya</taxon>
        <taxon>Ascomycota</taxon>
        <taxon>Pezizomycotina</taxon>
        <taxon>Eurotiomycetes</taxon>
        <taxon>Eurotiomycetidae</taxon>
        <taxon>Eurotiales</taxon>
        <taxon>Aspergillaceae</taxon>
        <taxon>Aspergillus</taxon>
    </lineage>
</organism>
<dbReference type="InterPro" id="IPR007219">
    <property type="entry name" value="XnlR_reg_dom"/>
</dbReference>
<evidence type="ECO:0000256" key="2">
    <source>
        <dbReference type="ARBA" id="ARBA00022723"/>
    </source>
</evidence>
<dbReference type="Pfam" id="PF00172">
    <property type="entry name" value="Zn_clus"/>
    <property type="match status" value="1"/>
</dbReference>
<evidence type="ECO:0000256" key="4">
    <source>
        <dbReference type="ARBA" id="ARBA00023015"/>
    </source>
</evidence>
<evidence type="ECO:0000313" key="11">
    <source>
        <dbReference type="EMBL" id="PYI17229.1"/>
    </source>
</evidence>
<dbReference type="GO" id="GO:0008270">
    <property type="term" value="F:zinc ion binding"/>
    <property type="evidence" value="ECO:0007669"/>
    <property type="project" value="InterPro"/>
</dbReference>
<keyword evidence="5" id="KW-0238">DNA-binding</keyword>
<dbReference type="InterPro" id="IPR051615">
    <property type="entry name" value="Transcr_Regulatory_Elem"/>
</dbReference>
<dbReference type="Proteomes" id="UP000249829">
    <property type="component" value="Unassembled WGS sequence"/>
</dbReference>